<sequence length="298" mass="32244">MKVLLPIDGSDNADEAIGFVQSLAEDNTVDVTIMHVTYDPTGYALQPWLAEWSEQENQRSKAILDQAQTDLDASCNSTSIVHGSGAIVPCILEESKKSQADLIVIGAKGHSAIGRLLLGSVSDSVASRAECSVVVVRPQSDTSQPAKIVLGFDRSRASREAVAEMLELNWQSDTRVEVVSVVLNPYVFVGEGYMANPMTVTPEQIAPITETAERMSSRLADTFPHTTSRIQIADHVGEAIVQAAESDNADLIIVGDSEHSRLGNFLLGSTSKYVLRHAPCSVWISRHHWKSSESNDSA</sequence>
<dbReference type="InterPro" id="IPR051688">
    <property type="entry name" value="USP_A"/>
</dbReference>
<evidence type="ECO:0000313" key="4">
    <source>
        <dbReference type="Proteomes" id="UP000316598"/>
    </source>
</evidence>
<dbReference type="RefSeq" id="WP_146517106.1">
    <property type="nucleotide sequence ID" value="NZ_SJPI01000003.1"/>
</dbReference>
<evidence type="ECO:0000259" key="2">
    <source>
        <dbReference type="Pfam" id="PF00582"/>
    </source>
</evidence>
<dbReference type="InterPro" id="IPR006015">
    <property type="entry name" value="Universal_stress_UspA"/>
</dbReference>
<accession>A0A5C5WFT0</accession>
<gene>
    <name evidence="3" type="ORF">Pla22_48110</name>
</gene>
<evidence type="ECO:0000313" key="3">
    <source>
        <dbReference type="EMBL" id="TWT49614.1"/>
    </source>
</evidence>
<dbReference type="Proteomes" id="UP000316598">
    <property type="component" value="Unassembled WGS sequence"/>
</dbReference>
<protein>
    <submittedName>
        <fullName evidence="3">Universal stress protein</fullName>
    </submittedName>
</protein>
<name>A0A5C5WFT0_9BACT</name>
<dbReference type="CDD" id="cd00293">
    <property type="entry name" value="USP-like"/>
    <property type="match status" value="2"/>
</dbReference>
<comment type="similarity">
    <text evidence="1">Belongs to the universal stress protein A family.</text>
</comment>
<dbReference type="PRINTS" id="PR01438">
    <property type="entry name" value="UNVRSLSTRESS"/>
</dbReference>
<feature type="domain" description="UspA" evidence="2">
    <location>
        <begin position="2"/>
        <end position="137"/>
    </location>
</feature>
<comment type="caution">
    <text evidence="3">The sequence shown here is derived from an EMBL/GenBank/DDBJ whole genome shotgun (WGS) entry which is preliminary data.</text>
</comment>
<dbReference type="InterPro" id="IPR014729">
    <property type="entry name" value="Rossmann-like_a/b/a_fold"/>
</dbReference>
<organism evidence="3 4">
    <name type="scientific">Rubripirellula amarantea</name>
    <dbReference type="NCBI Taxonomy" id="2527999"/>
    <lineage>
        <taxon>Bacteria</taxon>
        <taxon>Pseudomonadati</taxon>
        <taxon>Planctomycetota</taxon>
        <taxon>Planctomycetia</taxon>
        <taxon>Pirellulales</taxon>
        <taxon>Pirellulaceae</taxon>
        <taxon>Rubripirellula</taxon>
    </lineage>
</organism>
<dbReference type="PANTHER" id="PTHR43010">
    <property type="entry name" value="UNIVERSAL STRESS PROTEIN SLR1230"/>
    <property type="match status" value="1"/>
</dbReference>
<keyword evidence="4" id="KW-1185">Reference proteome</keyword>
<dbReference type="OrthoDB" id="6368426at2"/>
<evidence type="ECO:0000256" key="1">
    <source>
        <dbReference type="ARBA" id="ARBA00008791"/>
    </source>
</evidence>
<dbReference type="Gene3D" id="3.40.50.620">
    <property type="entry name" value="HUPs"/>
    <property type="match status" value="2"/>
</dbReference>
<proteinExistence type="inferred from homology"/>
<dbReference type="PANTHER" id="PTHR43010:SF1">
    <property type="entry name" value="USPA DOMAIN-CONTAINING PROTEIN"/>
    <property type="match status" value="1"/>
</dbReference>
<reference evidence="3 4" key="1">
    <citation type="submission" date="2019-02" db="EMBL/GenBank/DDBJ databases">
        <title>Deep-cultivation of Planctomycetes and their phenomic and genomic characterization uncovers novel biology.</title>
        <authorList>
            <person name="Wiegand S."/>
            <person name="Jogler M."/>
            <person name="Boedeker C."/>
            <person name="Pinto D."/>
            <person name="Vollmers J."/>
            <person name="Rivas-Marin E."/>
            <person name="Kohn T."/>
            <person name="Peeters S.H."/>
            <person name="Heuer A."/>
            <person name="Rast P."/>
            <person name="Oberbeckmann S."/>
            <person name="Bunk B."/>
            <person name="Jeske O."/>
            <person name="Meyerdierks A."/>
            <person name="Storesund J.E."/>
            <person name="Kallscheuer N."/>
            <person name="Luecker S."/>
            <person name="Lage O.M."/>
            <person name="Pohl T."/>
            <person name="Merkel B.J."/>
            <person name="Hornburger P."/>
            <person name="Mueller R.-W."/>
            <person name="Bruemmer F."/>
            <person name="Labrenz M."/>
            <person name="Spormann A.M."/>
            <person name="Op Den Camp H."/>
            <person name="Overmann J."/>
            <person name="Amann R."/>
            <person name="Jetten M.S.M."/>
            <person name="Mascher T."/>
            <person name="Medema M.H."/>
            <person name="Devos D.P."/>
            <person name="Kaster A.-K."/>
            <person name="Ovreas L."/>
            <person name="Rohde M."/>
            <person name="Galperin M.Y."/>
            <person name="Jogler C."/>
        </authorList>
    </citation>
    <scope>NUCLEOTIDE SEQUENCE [LARGE SCALE GENOMIC DNA]</scope>
    <source>
        <strain evidence="3 4">Pla22</strain>
    </source>
</reference>
<dbReference type="AlphaFoldDB" id="A0A5C5WFT0"/>
<dbReference type="SUPFAM" id="SSF52402">
    <property type="entry name" value="Adenine nucleotide alpha hydrolases-like"/>
    <property type="match status" value="2"/>
</dbReference>
<dbReference type="Pfam" id="PF00582">
    <property type="entry name" value="Usp"/>
    <property type="match status" value="2"/>
</dbReference>
<feature type="domain" description="UspA" evidence="2">
    <location>
        <begin position="147"/>
        <end position="286"/>
    </location>
</feature>
<dbReference type="EMBL" id="SJPI01000003">
    <property type="protein sequence ID" value="TWT49614.1"/>
    <property type="molecule type" value="Genomic_DNA"/>
</dbReference>
<dbReference type="InterPro" id="IPR006016">
    <property type="entry name" value="UspA"/>
</dbReference>